<organism evidence="2">
    <name type="scientific">Candidatus Kentrum sp. LFY</name>
    <dbReference type="NCBI Taxonomy" id="2126342"/>
    <lineage>
        <taxon>Bacteria</taxon>
        <taxon>Pseudomonadati</taxon>
        <taxon>Pseudomonadota</taxon>
        <taxon>Gammaproteobacteria</taxon>
        <taxon>Candidatus Kentrum</taxon>
    </lineage>
</organism>
<keyword evidence="1" id="KW-0812">Transmembrane</keyword>
<dbReference type="AlphaFoldDB" id="A0A450WKF8"/>
<feature type="transmembrane region" description="Helical" evidence="1">
    <location>
        <begin position="60"/>
        <end position="79"/>
    </location>
</feature>
<name>A0A450WKF8_9GAMM</name>
<keyword evidence="1" id="KW-0472">Membrane</keyword>
<accession>A0A450WKF8</accession>
<keyword evidence="1" id="KW-1133">Transmembrane helix</keyword>
<evidence type="ECO:0000256" key="1">
    <source>
        <dbReference type="SAM" id="Phobius"/>
    </source>
</evidence>
<gene>
    <name evidence="2" type="ORF">BECKLFY1418C_GA0070996_103227</name>
</gene>
<dbReference type="EMBL" id="CAADFN010000032">
    <property type="protein sequence ID" value="VFK17499.1"/>
    <property type="molecule type" value="Genomic_DNA"/>
</dbReference>
<sequence length="94" mass="11126">MKHEIKADIWHSMLEADMNARYWKYLVHRYVERDKWLKIVLAVMAVGTVAAWGKWEEAEWLWKILSTASAIIAMSLPFLDYQRKIEQMSEIAGK</sequence>
<feature type="transmembrane region" description="Helical" evidence="1">
    <location>
        <begin position="36"/>
        <end position="54"/>
    </location>
</feature>
<proteinExistence type="predicted"/>
<reference evidence="2" key="1">
    <citation type="submission" date="2019-02" db="EMBL/GenBank/DDBJ databases">
        <authorList>
            <person name="Gruber-Vodicka R. H."/>
            <person name="Seah K. B. B."/>
        </authorList>
    </citation>
    <scope>NUCLEOTIDE SEQUENCE</scope>
    <source>
        <strain evidence="2">BECK_BY7</strain>
    </source>
</reference>
<evidence type="ECO:0008006" key="3">
    <source>
        <dbReference type="Google" id="ProtNLM"/>
    </source>
</evidence>
<evidence type="ECO:0000313" key="2">
    <source>
        <dbReference type="EMBL" id="VFK17499.1"/>
    </source>
</evidence>
<protein>
    <recommendedName>
        <fullName evidence="3">SMODS and SLOG-associating 2TM effector domain-containing protein</fullName>
    </recommendedName>
</protein>